<dbReference type="PANTHER" id="PTHR43273:SF8">
    <property type="entry name" value="RADICAL SAM DOMAIN PROTEIN"/>
    <property type="match status" value="1"/>
</dbReference>
<dbReference type="SFLD" id="SFLDG01067">
    <property type="entry name" value="SPASM/twitch_domain_containing"/>
    <property type="match status" value="1"/>
</dbReference>
<evidence type="ECO:0000313" key="8">
    <source>
        <dbReference type="Proteomes" id="UP000030378"/>
    </source>
</evidence>
<dbReference type="SFLD" id="SFLDS00029">
    <property type="entry name" value="Radical_SAM"/>
    <property type="match status" value="1"/>
</dbReference>
<dbReference type="PROSITE" id="PS51918">
    <property type="entry name" value="RADICAL_SAM"/>
    <property type="match status" value="1"/>
</dbReference>
<evidence type="ECO:0000256" key="2">
    <source>
        <dbReference type="ARBA" id="ARBA00022691"/>
    </source>
</evidence>
<dbReference type="InterPro" id="IPR023867">
    <property type="entry name" value="Sulphatase_maturase_rSAM"/>
</dbReference>
<dbReference type="RefSeq" id="WP_102984319.1">
    <property type="nucleotide sequence ID" value="NZ_JTBC02000002.1"/>
</dbReference>
<dbReference type="AlphaFoldDB" id="A0AAP8PGM2"/>
<dbReference type="GO" id="GO:0016491">
    <property type="term" value="F:oxidoreductase activity"/>
    <property type="evidence" value="ECO:0007669"/>
    <property type="project" value="InterPro"/>
</dbReference>
<dbReference type="NCBIfam" id="TIGR03978">
    <property type="entry name" value="rSAM_paired_1"/>
    <property type="match status" value="1"/>
</dbReference>
<sequence length="464" mass="51645">MKLMPFNFDRINDDTVFLSNLAGFHQLISEDSFSQLVRHSLPEDKSLADALESKLFISEDDEQAFTTSVLSSGFAKRIMSDLAVNPIFMIVPTLRCDHTCKYCQVSRAAVGANNYDLDPALIPAIVNQIKKLSVPPYKIEVQGGEPLLRFDLVKLLYEQCEENLGADAFEMVIATSLSLLDSSILTWAKERNITFSVSLDGSETIHNKNRMLTGNESHSKAVEGIRRIKEDLGNSRVSTVTTVTKELIKNPSSIIDAHLVLGLTDLFVRPVSPYGFAHKDNFSFSMDEYYGFYEKLIEDIVEHNKNGIPVVEHSAAIHLKRIFNPGFSGYADLKSPSGVVLNCILFNYDGRVYGSDESRMLQKVNSDVDFSAGEIASMSFSKSDYYRTVLASSFNFALPGCDTCAYQPFCGSDPCQNISMQGEPVGDRSKSTFCQYHKGMFRFLIDKLAKGGEVADVLRGWAYV</sequence>
<evidence type="ECO:0000256" key="5">
    <source>
        <dbReference type="ARBA" id="ARBA00023014"/>
    </source>
</evidence>
<dbReference type="SFLD" id="SFLDG01386">
    <property type="entry name" value="main_SPASM_domain-containing"/>
    <property type="match status" value="1"/>
</dbReference>
<evidence type="ECO:0000313" key="7">
    <source>
        <dbReference type="EMBL" id="PNO69446.1"/>
    </source>
</evidence>
<reference evidence="8" key="1">
    <citation type="submission" date="2017-12" db="EMBL/GenBank/DDBJ databases">
        <title>FDA dAtabase for Regulatory Grade micrObial Sequences (FDA-ARGOS): Supporting development and validation of Infectious Disease Dx tests.</title>
        <authorList>
            <person name="Campos J."/>
            <person name="Goldberg B."/>
            <person name="Tallon L."/>
            <person name="Sadzewicz L."/>
            <person name="Sengamalay N."/>
            <person name="Ott S."/>
            <person name="Godinez A."/>
            <person name="Nagaraj S."/>
            <person name="Vavikolanu K."/>
            <person name="Vyas G."/>
            <person name="Nadendla S."/>
            <person name="Aluvathingal J."/>
            <person name="Geyer C."/>
            <person name="Nandy P."/>
            <person name="Hobson J."/>
            <person name="Sichtig H."/>
        </authorList>
    </citation>
    <scope>NUCLEOTIDE SEQUENCE [LARGE SCALE GENOMIC DNA]</scope>
    <source>
        <strain evidence="8">FDAARGOS_79</strain>
    </source>
</reference>
<comment type="caution">
    <text evidence="7">The sequence shown here is derived from an EMBL/GenBank/DDBJ whole genome shotgun (WGS) entry which is preliminary data.</text>
</comment>
<keyword evidence="2" id="KW-0949">S-adenosyl-L-methionine</keyword>
<name>A0AAP8PGM2_SERMA</name>
<evidence type="ECO:0000256" key="4">
    <source>
        <dbReference type="ARBA" id="ARBA00023004"/>
    </source>
</evidence>
<evidence type="ECO:0000256" key="1">
    <source>
        <dbReference type="ARBA" id="ARBA00001966"/>
    </source>
</evidence>
<dbReference type="CDD" id="cd01335">
    <property type="entry name" value="Radical_SAM"/>
    <property type="match status" value="1"/>
</dbReference>
<dbReference type="InterPro" id="IPR007197">
    <property type="entry name" value="rSAM"/>
</dbReference>
<dbReference type="GO" id="GO:0051536">
    <property type="term" value="F:iron-sulfur cluster binding"/>
    <property type="evidence" value="ECO:0007669"/>
    <property type="project" value="UniProtKB-KW"/>
</dbReference>
<dbReference type="SFLD" id="SFLDG01384">
    <property type="entry name" value="thioether_bond_formation_requi"/>
    <property type="match status" value="1"/>
</dbReference>
<comment type="cofactor">
    <cofactor evidence="1">
        <name>[4Fe-4S] cluster</name>
        <dbReference type="ChEBI" id="CHEBI:49883"/>
    </cofactor>
</comment>
<feature type="domain" description="Radical SAM core" evidence="6">
    <location>
        <begin position="82"/>
        <end position="309"/>
    </location>
</feature>
<dbReference type="InterPro" id="IPR024023">
    <property type="entry name" value="rSAM_paired_HxsB"/>
</dbReference>
<evidence type="ECO:0000259" key="6">
    <source>
        <dbReference type="PROSITE" id="PS51918"/>
    </source>
</evidence>
<dbReference type="GO" id="GO:0046872">
    <property type="term" value="F:metal ion binding"/>
    <property type="evidence" value="ECO:0007669"/>
    <property type="project" value="UniProtKB-KW"/>
</dbReference>
<dbReference type="SUPFAM" id="SSF102114">
    <property type="entry name" value="Radical SAM enzymes"/>
    <property type="match status" value="1"/>
</dbReference>
<dbReference type="EMBL" id="JTBC02000002">
    <property type="protein sequence ID" value="PNO69446.1"/>
    <property type="molecule type" value="Genomic_DNA"/>
</dbReference>
<keyword evidence="4" id="KW-0408">Iron</keyword>
<accession>A0AAP8PGM2</accession>
<dbReference type="PANTHER" id="PTHR43273">
    <property type="entry name" value="ANAEROBIC SULFATASE-MATURATING ENZYME HOMOLOG ASLB-RELATED"/>
    <property type="match status" value="1"/>
</dbReference>
<dbReference type="InterPro" id="IPR058240">
    <property type="entry name" value="rSAM_sf"/>
</dbReference>
<dbReference type="Pfam" id="PF04055">
    <property type="entry name" value="Radical_SAM"/>
    <property type="match status" value="1"/>
</dbReference>
<evidence type="ECO:0000256" key="3">
    <source>
        <dbReference type="ARBA" id="ARBA00022723"/>
    </source>
</evidence>
<protein>
    <submittedName>
        <fullName evidence="7">His-Xaa-Ser system radical SAM maturase HxsB</fullName>
    </submittedName>
</protein>
<dbReference type="Gene3D" id="3.20.20.70">
    <property type="entry name" value="Aldolase class I"/>
    <property type="match status" value="1"/>
</dbReference>
<keyword evidence="3" id="KW-0479">Metal-binding</keyword>
<dbReference type="Proteomes" id="UP000030378">
    <property type="component" value="Unassembled WGS sequence"/>
</dbReference>
<organism evidence="7 8">
    <name type="scientific">Serratia marcescens</name>
    <dbReference type="NCBI Taxonomy" id="615"/>
    <lineage>
        <taxon>Bacteria</taxon>
        <taxon>Pseudomonadati</taxon>
        <taxon>Pseudomonadota</taxon>
        <taxon>Gammaproteobacteria</taxon>
        <taxon>Enterobacterales</taxon>
        <taxon>Yersiniaceae</taxon>
        <taxon>Serratia</taxon>
    </lineage>
</organism>
<proteinExistence type="predicted"/>
<keyword evidence="5" id="KW-0411">Iron-sulfur</keyword>
<dbReference type="InterPro" id="IPR013785">
    <property type="entry name" value="Aldolase_TIM"/>
</dbReference>
<gene>
    <name evidence="7" type="primary">hxsB</name>
    <name evidence="7" type="ORF">MC70_005310</name>
</gene>